<sequence>MNSRQTVTSDRICWRGRGSCLGGTVRYTQINSVFPFILFPIQLEKRVLSWNDHCLNAVGVPEWRNAFVNKKKGQTSGTQEGPWDCLWREAKETGVIRRGILGDVYTESFSLSSGPDFAGELRGCVTSDKLKTLSTGGRGSCLGGSVRYTQINSVFPSIVFPIQLEKRVLSWNDHCLIVVAVPEWRNVFANKKKGQTSGTQEGPWDCLWREAKETGVIRRGILGDVYTESLSRLGLILLGEIKRMRGRGSCLGGSVRYTQINSVFPSIVFPIQLEKRVLSWNDHCLIVVAVPEWRNVFANKKKGQTSGTQEGPWDCLCREAKETGVIRRGILGDVYTESLSLSSGPDFAGELRGCVTSDKLKTLSTGGRGSCLGGSVRYTQINSVFPSIVFPIQLEKRVLSWNDHCLIVVAVPEWRNIFANKKKGQTSGTQEGPWDCLWREAKETGVIRRGIFGDVYTESLSVVWAGFCWRFKRLRSKR</sequence>
<organism evidence="1 2">
    <name type="scientific">Caerostris darwini</name>
    <dbReference type="NCBI Taxonomy" id="1538125"/>
    <lineage>
        <taxon>Eukaryota</taxon>
        <taxon>Metazoa</taxon>
        <taxon>Ecdysozoa</taxon>
        <taxon>Arthropoda</taxon>
        <taxon>Chelicerata</taxon>
        <taxon>Arachnida</taxon>
        <taxon>Araneae</taxon>
        <taxon>Araneomorphae</taxon>
        <taxon>Entelegynae</taxon>
        <taxon>Araneoidea</taxon>
        <taxon>Araneidae</taxon>
        <taxon>Caerostris</taxon>
    </lineage>
</organism>
<protein>
    <recommendedName>
        <fullName evidence="3">Reverse transcriptase</fullName>
    </recommendedName>
</protein>
<reference evidence="1 2" key="1">
    <citation type="submission" date="2021-06" db="EMBL/GenBank/DDBJ databases">
        <title>Caerostris darwini draft genome.</title>
        <authorList>
            <person name="Kono N."/>
            <person name="Arakawa K."/>
        </authorList>
    </citation>
    <scope>NUCLEOTIDE SEQUENCE [LARGE SCALE GENOMIC DNA]</scope>
</reference>
<accession>A0AAV4THY4</accession>
<dbReference type="Proteomes" id="UP001054837">
    <property type="component" value="Unassembled WGS sequence"/>
</dbReference>
<proteinExistence type="predicted"/>
<evidence type="ECO:0000313" key="2">
    <source>
        <dbReference type="Proteomes" id="UP001054837"/>
    </source>
</evidence>
<keyword evidence="2" id="KW-1185">Reference proteome</keyword>
<comment type="caution">
    <text evidence="1">The sequence shown here is derived from an EMBL/GenBank/DDBJ whole genome shotgun (WGS) entry which is preliminary data.</text>
</comment>
<evidence type="ECO:0000313" key="1">
    <source>
        <dbReference type="EMBL" id="GIY45715.1"/>
    </source>
</evidence>
<gene>
    <name evidence="1" type="ORF">CDAR_564531</name>
</gene>
<dbReference type="AlphaFoldDB" id="A0AAV4THY4"/>
<dbReference type="EMBL" id="BPLQ01009655">
    <property type="protein sequence ID" value="GIY45715.1"/>
    <property type="molecule type" value="Genomic_DNA"/>
</dbReference>
<evidence type="ECO:0008006" key="3">
    <source>
        <dbReference type="Google" id="ProtNLM"/>
    </source>
</evidence>
<name>A0AAV4THY4_9ARAC</name>